<dbReference type="RefSeq" id="WP_003502530.1">
    <property type="nucleotide sequence ID" value="NZ_GL834313.1"/>
</dbReference>
<gene>
    <name evidence="1" type="ORF">HMPREF9474_03278</name>
</gene>
<dbReference type="STRING" id="1512.GCA_900049235_03539"/>
<keyword evidence="2" id="KW-1185">Reference proteome</keyword>
<accession>E7GQT3</accession>
<reference evidence="1 2" key="1">
    <citation type="submission" date="2010-12" db="EMBL/GenBank/DDBJ databases">
        <title>The Genome Sequence of Clostridium symbiosum strain WAL-14163.</title>
        <authorList>
            <person name="Earl A."/>
            <person name="Ward D."/>
            <person name="Feldgarden M."/>
            <person name="Gevers D."/>
            <person name="Finegold S.M."/>
            <person name="Summanen P.H."/>
            <person name="Molitoris D.R."/>
            <person name="Vaisanen M.L."/>
            <person name="Daigneault M."/>
            <person name="Young S.K."/>
            <person name="Zeng Q."/>
            <person name="Gargeya S."/>
            <person name="Fitzgerald M."/>
            <person name="Haas B."/>
            <person name="Abouelleil A."/>
            <person name="Alvarado L."/>
            <person name="Arachchi H.M."/>
            <person name="Berlin A."/>
            <person name="Brown A."/>
            <person name="Chapman S.B."/>
            <person name="Chen Z."/>
            <person name="Dunbar C."/>
            <person name="Freedman E."/>
            <person name="Gearin G."/>
            <person name="Gellesch M."/>
            <person name="Goldberg J."/>
            <person name="Griggs A."/>
            <person name="Gujja S."/>
            <person name="Heilman E."/>
            <person name="Heiman D."/>
            <person name="Howarth C."/>
            <person name="Larson L."/>
            <person name="Lui A."/>
            <person name="MacDonald P.J.P."/>
            <person name="Mehta T."/>
            <person name="Montmayeur A."/>
            <person name="Murphy C."/>
            <person name="Neiman D."/>
            <person name="Pearson M."/>
            <person name="Priest M."/>
            <person name="Roberts A."/>
            <person name="Saif S."/>
            <person name="Shea T."/>
            <person name="Shenoy N."/>
            <person name="Sisk P."/>
            <person name="Stolte C."/>
            <person name="Sykes S."/>
            <person name="White J."/>
            <person name="Yandava C."/>
            <person name="Nusbaum C."/>
            <person name="Birren B."/>
        </authorList>
    </citation>
    <scope>NUCLEOTIDE SEQUENCE [LARGE SCALE GENOMIC DNA]</scope>
    <source>
        <strain evidence="1 2">WAL-14163</strain>
    </source>
</reference>
<comment type="caution">
    <text evidence="1">The sequence shown here is derived from an EMBL/GenBank/DDBJ whole genome shotgun (WGS) entry which is preliminary data.</text>
</comment>
<dbReference type="AlphaFoldDB" id="E7GQT3"/>
<proteinExistence type="predicted"/>
<evidence type="ECO:0000313" key="2">
    <source>
        <dbReference type="Proteomes" id="UP000002970"/>
    </source>
</evidence>
<evidence type="ECO:0000313" key="1">
    <source>
        <dbReference type="EMBL" id="EGA92893.1"/>
    </source>
</evidence>
<organism evidence="1 2">
    <name type="scientific">Clostridium symbiosum (strain WAL-14163)</name>
    <dbReference type="NCBI Taxonomy" id="742740"/>
    <lineage>
        <taxon>Bacteria</taxon>
        <taxon>Bacillati</taxon>
        <taxon>Bacillota</taxon>
        <taxon>Clostridia</taxon>
        <taxon>Lachnospirales</taxon>
        <taxon>Lachnospiraceae</taxon>
        <taxon>Otoolea</taxon>
    </lineage>
</organism>
<dbReference type="Proteomes" id="UP000002970">
    <property type="component" value="Unassembled WGS sequence"/>
</dbReference>
<name>E7GQT3_CLOS6</name>
<dbReference type="EMBL" id="ADLQ01000073">
    <property type="protein sequence ID" value="EGA92893.1"/>
    <property type="molecule type" value="Genomic_DNA"/>
</dbReference>
<sequence>MDLVFEYRNWIKNRIINFLDDVTFLVSVSGAGKTQILNTVEYSLDLAVRDDIILKRYDVSMAICVDGIDDAYLNLINRWEYEGKI</sequence>
<dbReference type="HOGENOM" id="CLU_2506950_0_0_9"/>
<protein>
    <submittedName>
        <fullName evidence="1">Uncharacterized protein</fullName>
    </submittedName>
</protein>